<name>A0A7Y9B0S5_9FIRM</name>
<comment type="caution">
    <text evidence="1">The sequence shown here is derived from an EMBL/GenBank/DDBJ whole genome shotgun (WGS) entry which is preliminary data.</text>
</comment>
<organism evidence="1 2">
    <name type="scientific">Mogibacterium timidum</name>
    <dbReference type="NCBI Taxonomy" id="35519"/>
    <lineage>
        <taxon>Bacteria</taxon>
        <taxon>Bacillati</taxon>
        <taxon>Bacillota</taxon>
        <taxon>Clostridia</taxon>
        <taxon>Peptostreptococcales</taxon>
        <taxon>Anaerovoracaceae</taxon>
        <taxon>Mogibacterium</taxon>
    </lineage>
</organism>
<evidence type="ECO:0000313" key="2">
    <source>
        <dbReference type="Proteomes" id="UP000526307"/>
    </source>
</evidence>
<dbReference type="Proteomes" id="UP000526307">
    <property type="component" value="Unassembled WGS sequence"/>
</dbReference>
<proteinExistence type="predicted"/>
<dbReference type="AlphaFoldDB" id="A0A7Y9B0S5"/>
<dbReference type="RefSeq" id="WP_178978366.1">
    <property type="nucleotide sequence ID" value="NZ_JABXYR010000001.1"/>
</dbReference>
<dbReference type="EMBL" id="JABXYR010000001">
    <property type="protein sequence ID" value="NWO23180.1"/>
    <property type="molecule type" value="Genomic_DNA"/>
</dbReference>
<gene>
    <name evidence="1" type="ORF">HW270_03670</name>
</gene>
<evidence type="ECO:0000313" key="1">
    <source>
        <dbReference type="EMBL" id="NWO23180.1"/>
    </source>
</evidence>
<reference evidence="1 2" key="1">
    <citation type="submission" date="2020-06" db="EMBL/GenBank/DDBJ databases">
        <title>Mogibacterium timidum strain W9173 genomic sequence.</title>
        <authorList>
            <person name="Wade W.G."/>
            <person name="Johnston C.D."/>
            <person name="Chen T."/>
            <person name="Dewhirst F.E."/>
        </authorList>
    </citation>
    <scope>NUCLEOTIDE SEQUENCE [LARGE SCALE GENOMIC DNA]</scope>
    <source>
        <strain evidence="1 2">W9173</strain>
    </source>
</reference>
<protein>
    <submittedName>
        <fullName evidence="1">Uncharacterized protein</fullName>
    </submittedName>
</protein>
<keyword evidence="2" id="KW-1185">Reference proteome</keyword>
<accession>A0A7Y9B0S5</accession>
<sequence>MKTLASDTIHLTSNKPLHEAVEGVGEEVRKTKQHFKYDDDGAHVIGESDNRELLLDTDGAHIKHDGRSLAEFTKDGVTLRDEIIDLIQIGSSDIIVNGHNYGKKSEIRSKSAEGKVSLSGYTVQDSGEKRISHTVMTAGSVDYAVGQVSQDVDRASNVLEALNKTGRLALYTVNNEDAQYVGVTFNDIAMLMLECKGKTSEEMFEKTELRVQGSLKAQNAYGKPKYNCWNPLQRPYFPENDGIMVCLVDPKLNAFSGMKIKDVTDNVQVASIMSVSTGAMVSGSFPVIAGHEYRVDGAWNISSVKSHYYPLLSD</sequence>